<evidence type="ECO:0000313" key="2">
    <source>
        <dbReference type="Proteomes" id="UP000077202"/>
    </source>
</evidence>
<accession>A0A176VZZ9</accession>
<keyword evidence="2" id="KW-1185">Reference proteome</keyword>
<protein>
    <submittedName>
        <fullName evidence="1">Uncharacterized protein</fullName>
    </submittedName>
</protein>
<evidence type="ECO:0000313" key="1">
    <source>
        <dbReference type="EMBL" id="OAE25851.1"/>
    </source>
</evidence>
<reference evidence="1" key="1">
    <citation type="submission" date="2016-03" db="EMBL/GenBank/DDBJ databases">
        <title>Mechanisms controlling the formation of the plant cell surface in tip-growing cells are functionally conserved among land plants.</title>
        <authorList>
            <person name="Honkanen S."/>
            <person name="Jones V.A."/>
            <person name="Morieri G."/>
            <person name="Champion C."/>
            <person name="Hetherington A.J."/>
            <person name="Kelly S."/>
            <person name="Saint-Marcoux D."/>
            <person name="Proust H."/>
            <person name="Prescott H."/>
            <person name="Dolan L."/>
        </authorList>
    </citation>
    <scope>NUCLEOTIDE SEQUENCE [LARGE SCALE GENOMIC DNA]</scope>
    <source>
        <tissue evidence="1">Whole gametophyte</tissue>
    </source>
</reference>
<dbReference type="Proteomes" id="UP000077202">
    <property type="component" value="Unassembled WGS sequence"/>
</dbReference>
<dbReference type="AlphaFoldDB" id="A0A176VZZ9"/>
<proteinExistence type="predicted"/>
<organism evidence="1 2">
    <name type="scientific">Marchantia polymorpha subsp. ruderalis</name>
    <dbReference type="NCBI Taxonomy" id="1480154"/>
    <lineage>
        <taxon>Eukaryota</taxon>
        <taxon>Viridiplantae</taxon>
        <taxon>Streptophyta</taxon>
        <taxon>Embryophyta</taxon>
        <taxon>Marchantiophyta</taxon>
        <taxon>Marchantiopsida</taxon>
        <taxon>Marchantiidae</taxon>
        <taxon>Marchantiales</taxon>
        <taxon>Marchantiaceae</taxon>
        <taxon>Marchantia</taxon>
    </lineage>
</organism>
<name>A0A176VZZ9_MARPO</name>
<gene>
    <name evidence="1" type="ORF">AXG93_2145s1500</name>
</gene>
<comment type="caution">
    <text evidence="1">The sequence shown here is derived from an EMBL/GenBank/DDBJ whole genome shotgun (WGS) entry which is preliminary data.</text>
</comment>
<sequence>MRTKRGPPEQTHEIRVRVRVRLLPPGTAHKDEKPGLYRWLVWALRYRKLIRPLSAAFTKIKPCSKCKGLALRQLRETRSTCVPGKGESGGNELGFDKGTTTLREQRHFCTILQRHSRLSAYTSSPGISGIDSGLATSLNTAFGSGFDINGARIGGGRKIQAQQHGELWIATIRRHRLLLVRLQPLGRSRRKHSDAWKPWQACTAAAACDRPSGGTEHTSRLLQWPLQRELGFTLSSAQHGSEIKIQQHTKGDIQDIRHTRRTCNQ</sequence>
<dbReference type="EMBL" id="LVLJ01002289">
    <property type="protein sequence ID" value="OAE25851.1"/>
    <property type="molecule type" value="Genomic_DNA"/>
</dbReference>